<feature type="compositionally biased region" description="Basic residues" evidence="1">
    <location>
        <begin position="51"/>
        <end position="66"/>
    </location>
</feature>
<organism evidence="2 3">
    <name type="scientific">Burkholderia singularis</name>
    <dbReference type="NCBI Taxonomy" id="1503053"/>
    <lineage>
        <taxon>Bacteria</taxon>
        <taxon>Pseudomonadati</taxon>
        <taxon>Pseudomonadota</taxon>
        <taxon>Betaproteobacteria</taxon>
        <taxon>Burkholderiales</taxon>
        <taxon>Burkholderiaceae</taxon>
        <taxon>Burkholderia</taxon>
        <taxon>pseudomallei group</taxon>
    </lineage>
</organism>
<sequence>MLSVCGERRVAHRRDEYRKPKPSASFRGSCFLLGVFQQDGGGVDAGSNRMRAGRRAARTAGRRALQ</sequence>
<accession>A0A238H5M2</accession>
<proteinExistence type="predicted"/>
<evidence type="ECO:0000313" key="2">
    <source>
        <dbReference type="EMBL" id="SMG00576.1"/>
    </source>
</evidence>
<name>A0A238H5M2_9BURK</name>
<dbReference type="Proteomes" id="UP000198460">
    <property type="component" value="Unassembled WGS sequence"/>
</dbReference>
<dbReference type="EMBL" id="FXAN01000057">
    <property type="protein sequence ID" value="SMG00576.1"/>
    <property type="molecule type" value="Genomic_DNA"/>
</dbReference>
<dbReference type="AlphaFoldDB" id="A0A238H5M2"/>
<gene>
    <name evidence="2" type="ORF">BSIN_3707</name>
</gene>
<evidence type="ECO:0000256" key="1">
    <source>
        <dbReference type="SAM" id="MobiDB-lite"/>
    </source>
</evidence>
<evidence type="ECO:0000313" key="3">
    <source>
        <dbReference type="Proteomes" id="UP000198460"/>
    </source>
</evidence>
<reference evidence="2 3" key="1">
    <citation type="submission" date="2017-04" db="EMBL/GenBank/DDBJ databases">
        <authorList>
            <person name="Afonso C.L."/>
            <person name="Miller P.J."/>
            <person name="Scott M.A."/>
            <person name="Spackman E."/>
            <person name="Goraichik I."/>
            <person name="Dimitrov K.M."/>
            <person name="Suarez D.L."/>
            <person name="Swayne D.E."/>
        </authorList>
    </citation>
    <scope>NUCLEOTIDE SEQUENCE [LARGE SCALE GENOMIC DNA]</scope>
    <source>
        <strain evidence="2">LMG 28154</strain>
    </source>
</reference>
<protein>
    <submittedName>
        <fullName evidence="2">Uncharacterized protein</fullName>
    </submittedName>
</protein>
<feature type="region of interest" description="Disordered" evidence="1">
    <location>
        <begin position="43"/>
        <end position="66"/>
    </location>
</feature>